<dbReference type="EMBL" id="QGNW01000025">
    <property type="protein sequence ID" value="RVX13113.1"/>
    <property type="molecule type" value="Genomic_DNA"/>
</dbReference>
<accession>A0A438JVY3</accession>
<feature type="region of interest" description="Disordered" evidence="1">
    <location>
        <begin position="1"/>
        <end position="20"/>
    </location>
</feature>
<protein>
    <recommendedName>
        <fullName evidence="4">UBN2_2 domain-containing protein</fullName>
    </recommendedName>
</protein>
<evidence type="ECO:0000313" key="3">
    <source>
        <dbReference type="Proteomes" id="UP000288805"/>
    </source>
</evidence>
<dbReference type="AlphaFoldDB" id="A0A438JVY3"/>
<reference evidence="2 3" key="1">
    <citation type="journal article" date="2018" name="PLoS Genet.">
        <title>Population sequencing reveals clonal diversity and ancestral inbreeding in the grapevine cultivar Chardonnay.</title>
        <authorList>
            <person name="Roach M.J."/>
            <person name="Johnson D.L."/>
            <person name="Bohlmann J."/>
            <person name="van Vuuren H.J."/>
            <person name="Jones S.J."/>
            <person name="Pretorius I.S."/>
            <person name="Schmidt S.A."/>
            <person name="Borneman A.R."/>
        </authorList>
    </citation>
    <scope>NUCLEOTIDE SEQUENCE [LARGE SCALE GENOMIC DNA]</scope>
    <source>
        <strain evidence="3">cv. Chardonnay</strain>
        <tissue evidence="2">Leaf</tissue>
    </source>
</reference>
<comment type="caution">
    <text evidence="2">The sequence shown here is derived from an EMBL/GenBank/DDBJ whole genome shotgun (WGS) entry which is preliminary data.</text>
</comment>
<evidence type="ECO:0000313" key="2">
    <source>
        <dbReference type="EMBL" id="RVX13113.1"/>
    </source>
</evidence>
<organism evidence="2 3">
    <name type="scientific">Vitis vinifera</name>
    <name type="common">Grape</name>
    <dbReference type="NCBI Taxonomy" id="29760"/>
    <lineage>
        <taxon>Eukaryota</taxon>
        <taxon>Viridiplantae</taxon>
        <taxon>Streptophyta</taxon>
        <taxon>Embryophyta</taxon>
        <taxon>Tracheophyta</taxon>
        <taxon>Spermatophyta</taxon>
        <taxon>Magnoliopsida</taxon>
        <taxon>eudicotyledons</taxon>
        <taxon>Gunneridae</taxon>
        <taxon>Pentapetalae</taxon>
        <taxon>rosids</taxon>
        <taxon>Vitales</taxon>
        <taxon>Vitaceae</taxon>
        <taxon>Viteae</taxon>
        <taxon>Vitis</taxon>
    </lineage>
</organism>
<proteinExistence type="predicted"/>
<dbReference type="Proteomes" id="UP000288805">
    <property type="component" value="Unassembled WGS sequence"/>
</dbReference>
<gene>
    <name evidence="2" type="ORF">CK203_017862</name>
</gene>
<evidence type="ECO:0000256" key="1">
    <source>
        <dbReference type="SAM" id="MobiDB-lite"/>
    </source>
</evidence>
<name>A0A438JVY3_VITVI</name>
<evidence type="ECO:0008006" key="4">
    <source>
        <dbReference type="Google" id="ProtNLM"/>
    </source>
</evidence>
<sequence length="100" mass="11567">MDEPSVPMESSTQTKKTSYERWEQSNRLSFMYFNSSIGKRIRGSIPNCAKAKEYLKAIEQQFETSDKALFSTLMTKMCPMKFNGIKGVREHIMKMRDIAA</sequence>